<dbReference type="GO" id="GO:0005634">
    <property type="term" value="C:nucleus"/>
    <property type="evidence" value="ECO:0007669"/>
    <property type="project" value="UniProtKB-SubCell"/>
</dbReference>
<evidence type="ECO:0000256" key="6">
    <source>
        <dbReference type="ARBA" id="ARBA00023163"/>
    </source>
</evidence>
<dbReference type="Proteomes" id="UP001163046">
    <property type="component" value="Unassembled WGS sequence"/>
</dbReference>
<evidence type="ECO:0000313" key="13">
    <source>
        <dbReference type="Proteomes" id="UP001163046"/>
    </source>
</evidence>
<evidence type="ECO:0000259" key="11">
    <source>
        <dbReference type="PROSITE" id="PS51978"/>
    </source>
</evidence>
<dbReference type="FunFam" id="1.10.10.60:FF:000008">
    <property type="entry name" value="Pre-B-cell leukemia transcription factor 1"/>
    <property type="match status" value="1"/>
</dbReference>
<keyword evidence="4 8" id="KW-0238">DNA-binding</keyword>
<keyword evidence="5 8" id="KW-0371">Homeobox</keyword>
<reference evidence="12" key="1">
    <citation type="submission" date="2023-01" db="EMBL/GenBank/DDBJ databases">
        <title>Genome assembly of the deep-sea coral Lophelia pertusa.</title>
        <authorList>
            <person name="Herrera S."/>
            <person name="Cordes E."/>
        </authorList>
    </citation>
    <scope>NUCLEOTIDE SEQUENCE</scope>
    <source>
        <strain evidence="12">USNM1676648</strain>
        <tissue evidence="12">Polyp</tissue>
    </source>
</reference>
<comment type="subcellular location">
    <subcellularLocation>
        <location evidence="1 8">Nucleus</location>
    </subcellularLocation>
</comment>
<evidence type="ECO:0000256" key="4">
    <source>
        <dbReference type="ARBA" id="ARBA00023125"/>
    </source>
</evidence>
<dbReference type="Pfam" id="PF03792">
    <property type="entry name" value="PBC"/>
    <property type="match status" value="1"/>
</dbReference>
<dbReference type="InterPro" id="IPR009057">
    <property type="entry name" value="Homeodomain-like_sf"/>
</dbReference>
<evidence type="ECO:0000256" key="3">
    <source>
        <dbReference type="ARBA" id="ARBA00023015"/>
    </source>
</evidence>
<feature type="compositionally biased region" description="Low complexity" evidence="9">
    <location>
        <begin position="143"/>
        <end position="152"/>
    </location>
</feature>
<comment type="caution">
    <text evidence="12">The sequence shown here is derived from an EMBL/GenBank/DDBJ whole genome shotgun (WGS) entry which is preliminary data.</text>
</comment>
<evidence type="ECO:0000256" key="1">
    <source>
        <dbReference type="ARBA" id="ARBA00004123"/>
    </source>
</evidence>
<feature type="region of interest" description="Disordered" evidence="9">
    <location>
        <begin position="267"/>
        <end position="344"/>
    </location>
</feature>
<dbReference type="AlphaFoldDB" id="A0A9W9ZPE0"/>
<protein>
    <submittedName>
        <fullName evidence="12">Pre-B-cell leukemia transcription factor 1</fullName>
    </submittedName>
</protein>
<keyword evidence="6" id="KW-0804">Transcription</keyword>
<keyword evidence="3" id="KW-0805">Transcription regulation</keyword>
<feature type="domain" description="Homeobox" evidence="10">
    <location>
        <begin position="52"/>
        <end position="115"/>
    </location>
</feature>
<evidence type="ECO:0000256" key="8">
    <source>
        <dbReference type="PROSITE-ProRule" id="PRU00108"/>
    </source>
</evidence>
<dbReference type="SUPFAM" id="SSF46689">
    <property type="entry name" value="Homeodomain-like"/>
    <property type="match status" value="1"/>
</dbReference>
<evidence type="ECO:0000256" key="7">
    <source>
        <dbReference type="ARBA" id="ARBA00023242"/>
    </source>
</evidence>
<dbReference type="PROSITE" id="PS00027">
    <property type="entry name" value="HOMEOBOX_1"/>
    <property type="match status" value="1"/>
</dbReference>
<dbReference type="PANTHER" id="PTHR11850">
    <property type="entry name" value="HOMEOBOX PROTEIN TRANSCRIPTION FACTORS"/>
    <property type="match status" value="1"/>
</dbReference>
<evidence type="ECO:0000256" key="9">
    <source>
        <dbReference type="SAM" id="MobiDB-lite"/>
    </source>
</evidence>
<dbReference type="OrthoDB" id="4187154at2759"/>
<dbReference type="InterPro" id="IPR008422">
    <property type="entry name" value="KN_HD"/>
</dbReference>
<evidence type="ECO:0000259" key="10">
    <source>
        <dbReference type="PROSITE" id="PS50071"/>
    </source>
</evidence>
<keyword evidence="13" id="KW-1185">Reference proteome</keyword>
<feature type="region of interest" description="Disordered" evidence="9">
    <location>
        <begin position="130"/>
        <end position="175"/>
    </location>
</feature>
<dbReference type="InterPro" id="IPR001356">
    <property type="entry name" value="HD"/>
</dbReference>
<feature type="compositionally biased region" description="Basic and acidic residues" evidence="9">
    <location>
        <begin position="325"/>
        <end position="344"/>
    </location>
</feature>
<comment type="similarity">
    <text evidence="2">Belongs to the TALE/PBX homeobox family.</text>
</comment>
<feature type="domain" description="PBC" evidence="11">
    <location>
        <begin position="1"/>
        <end position="53"/>
    </location>
</feature>
<evidence type="ECO:0000313" key="12">
    <source>
        <dbReference type="EMBL" id="KAJ7385337.1"/>
    </source>
</evidence>
<dbReference type="InterPro" id="IPR005542">
    <property type="entry name" value="PBX_PBC_dom"/>
</dbReference>
<accession>A0A9W9ZPE0</accession>
<dbReference type="InterPro" id="IPR050224">
    <property type="entry name" value="TALE_homeobox"/>
</dbReference>
<dbReference type="EMBL" id="MU825881">
    <property type="protein sequence ID" value="KAJ7385337.1"/>
    <property type="molecule type" value="Genomic_DNA"/>
</dbReference>
<dbReference type="GO" id="GO:0003677">
    <property type="term" value="F:DNA binding"/>
    <property type="evidence" value="ECO:0007669"/>
    <property type="project" value="UniProtKB-UniRule"/>
</dbReference>
<dbReference type="GO" id="GO:0000981">
    <property type="term" value="F:DNA-binding transcription factor activity, RNA polymerase II-specific"/>
    <property type="evidence" value="ECO:0007669"/>
    <property type="project" value="InterPro"/>
</dbReference>
<gene>
    <name evidence="12" type="primary">PBX1_2</name>
    <name evidence="12" type="ORF">OS493_016414</name>
</gene>
<dbReference type="InterPro" id="IPR017970">
    <property type="entry name" value="Homeobox_CS"/>
</dbReference>
<dbReference type="Pfam" id="PF05920">
    <property type="entry name" value="Homeobox_KN"/>
    <property type="match status" value="1"/>
</dbReference>
<dbReference type="SMART" id="SM00389">
    <property type="entry name" value="HOX"/>
    <property type="match status" value="1"/>
</dbReference>
<evidence type="ECO:0000256" key="2">
    <source>
        <dbReference type="ARBA" id="ARBA00007601"/>
    </source>
</evidence>
<feature type="compositionally biased region" description="Polar residues" evidence="9">
    <location>
        <begin position="166"/>
        <end position="175"/>
    </location>
</feature>
<dbReference type="PROSITE" id="PS51978">
    <property type="entry name" value="PBC"/>
    <property type="match status" value="1"/>
</dbReference>
<dbReference type="CDD" id="cd00086">
    <property type="entry name" value="homeodomain"/>
    <property type="match status" value="1"/>
</dbReference>
<feature type="DNA-binding region" description="Homeobox" evidence="8">
    <location>
        <begin position="54"/>
        <end position="116"/>
    </location>
</feature>
<feature type="compositionally biased region" description="Polar residues" evidence="9">
    <location>
        <begin position="282"/>
        <end position="293"/>
    </location>
</feature>
<proteinExistence type="inferred from homology"/>
<evidence type="ECO:0000256" key="5">
    <source>
        <dbReference type="ARBA" id="ARBA00023155"/>
    </source>
</evidence>
<name>A0A9W9ZPE0_9CNID</name>
<organism evidence="12 13">
    <name type="scientific">Desmophyllum pertusum</name>
    <dbReference type="NCBI Taxonomy" id="174260"/>
    <lineage>
        <taxon>Eukaryota</taxon>
        <taxon>Metazoa</taxon>
        <taxon>Cnidaria</taxon>
        <taxon>Anthozoa</taxon>
        <taxon>Hexacorallia</taxon>
        <taxon>Scleractinia</taxon>
        <taxon>Caryophylliina</taxon>
        <taxon>Caryophylliidae</taxon>
        <taxon>Desmophyllum</taxon>
    </lineage>
</organism>
<sequence length="344" mass="37590">MNLLREQSRTRPISTKEIERMVNIIHRKFSAIQMQLKQSTCEAVMILRSRFLDARRKRRNFSKQATEILNEYFYSHLSNPYPSEEAKEELARKCGISVAQISNWFGNKRIRYKKNIGKAQEEANMYAAKAATGGPAGPGQGQQGVPSSGQGQYPAGAVAGSPTGVVPSSQHQMPITSQPQPDMYGVQMNGSGMGAEYQPGSNVGANVQSQVPGLRHVISQAATGYIDPATGHMQPPHGQGQVYHEPHHLHHQARGFNELFDSINVWAGKSGKGGEQRKRGQNNKSGSRSNTPSDAIPGSQEDKDDQGGPEFSSLQGLSDMANADFDSRGSDRSRDDPPSKRTKM</sequence>
<dbReference type="Gene3D" id="1.10.10.60">
    <property type="entry name" value="Homeodomain-like"/>
    <property type="match status" value="1"/>
</dbReference>
<keyword evidence="7 8" id="KW-0539">Nucleus</keyword>
<dbReference type="PROSITE" id="PS50071">
    <property type="entry name" value="HOMEOBOX_2"/>
    <property type="match status" value="1"/>
</dbReference>